<dbReference type="STRING" id="1860102.ACCAA_1050011"/>
<evidence type="ECO:0000313" key="2">
    <source>
        <dbReference type="EMBL" id="SBT03501.1"/>
    </source>
</evidence>
<sequence length="226" mass="24206">MSELAASSQSLMACPECDLLQRIPPLPIGGKAQCARCDFVLATSHADPLELPLTLTVSAAITFAVANTAPLMDLSAVGRQASTTIIGGAGQMWLEGEPITAAIVMFCAVIAPACYIMLMLAVLLAARRSPLPHWVGELLRWGLHVQPWAMYDVMLLGILVALIKIAELATVDPGIGMYAMGVLAVLLPAIMVSFDAREIWQRVAWSDDQQRSASGTDERNYAESGR</sequence>
<protein>
    <submittedName>
        <fullName evidence="2">Putative paraquat-inducible protein A</fullName>
    </submittedName>
</protein>
<feature type="transmembrane region" description="Helical" evidence="1">
    <location>
        <begin position="138"/>
        <end position="163"/>
    </location>
</feature>
<proteinExistence type="predicted"/>
<evidence type="ECO:0000256" key="1">
    <source>
        <dbReference type="SAM" id="Phobius"/>
    </source>
</evidence>
<feature type="transmembrane region" description="Helical" evidence="1">
    <location>
        <begin position="175"/>
        <end position="194"/>
    </location>
</feature>
<keyword evidence="3" id="KW-1185">Reference proteome</keyword>
<dbReference type="Proteomes" id="UP000199169">
    <property type="component" value="Unassembled WGS sequence"/>
</dbReference>
<dbReference type="EMBL" id="FLQX01000008">
    <property type="protein sequence ID" value="SBT03501.1"/>
    <property type="molecule type" value="Genomic_DNA"/>
</dbReference>
<organism evidence="2 3">
    <name type="scientific">Candidatus Accumulibacter aalborgensis</name>
    <dbReference type="NCBI Taxonomy" id="1860102"/>
    <lineage>
        <taxon>Bacteria</taxon>
        <taxon>Pseudomonadati</taxon>
        <taxon>Pseudomonadota</taxon>
        <taxon>Betaproteobacteria</taxon>
        <taxon>Candidatus Accumulibacter</taxon>
    </lineage>
</organism>
<keyword evidence="1" id="KW-0812">Transmembrane</keyword>
<keyword evidence="1" id="KW-1133">Transmembrane helix</keyword>
<dbReference type="RefSeq" id="WP_186405481.1">
    <property type="nucleotide sequence ID" value="NZ_FLQX01000008.1"/>
</dbReference>
<accession>A0A1A8XFL1</accession>
<dbReference type="AlphaFoldDB" id="A0A1A8XFL1"/>
<dbReference type="Pfam" id="PF04403">
    <property type="entry name" value="PqiA"/>
    <property type="match status" value="1"/>
</dbReference>
<name>A0A1A8XFL1_9PROT</name>
<dbReference type="InterPro" id="IPR007498">
    <property type="entry name" value="PqiA-like"/>
</dbReference>
<keyword evidence="1" id="KW-0472">Membrane</keyword>
<feature type="transmembrane region" description="Helical" evidence="1">
    <location>
        <begin position="99"/>
        <end position="126"/>
    </location>
</feature>
<gene>
    <name evidence="2" type="ORF">ACCAA_1050011</name>
</gene>
<reference evidence="2 3" key="1">
    <citation type="submission" date="2016-06" db="EMBL/GenBank/DDBJ databases">
        <authorList>
            <person name="Kjaerup R.B."/>
            <person name="Dalgaard T.S."/>
            <person name="Juul-Madsen H.R."/>
        </authorList>
    </citation>
    <scope>NUCLEOTIDE SEQUENCE [LARGE SCALE GENOMIC DNA]</scope>
    <source>
        <strain evidence="2">3</strain>
    </source>
</reference>
<evidence type="ECO:0000313" key="3">
    <source>
        <dbReference type="Proteomes" id="UP000199169"/>
    </source>
</evidence>